<keyword evidence="1" id="KW-1133">Transmembrane helix</keyword>
<keyword evidence="1" id="KW-0812">Transmembrane</keyword>
<organism evidence="2 3">
    <name type="scientific">Sphaerisporangium aureirubrum</name>
    <dbReference type="NCBI Taxonomy" id="1544736"/>
    <lineage>
        <taxon>Bacteria</taxon>
        <taxon>Bacillati</taxon>
        <taxon>Actinomycetota</taxon>
        <taxon>Actinomycetes</taxon>
        <taxon>Streptosporangiales</taxon>
        <taxon>Streptosporangiaceae</taxon>
        <taxon>Sphaerisporangium</taxon>
    </lineage>
</organism>
<feature type="transmembrane region" description="Helical" evidence="1">
    <location>
        <begin position="55"/>
        <end position="76"/>
    </location>
</feature>
<proteinExistence type="predicted"/>
<evidence type="ECO:0000256" key="1">
    <source>
        <dbReference type="SAM" id="Phobius"/>
    </source>
</evidence>
<name>A0ABW1NFE8_9ACTN</name>
<dbReference type="RefSeq" id="WP_380750602.1">
    <property type="nucleotide sequence ID" value="NZ_JBHSRF010000012.1"/>
</dbReference>
<protein>
    <submittedName>
        <fullName evidence="2">Alkaline shock response membrane anchor protein AmaP</fullName>
    </submittedName>
</protein>
<reference evidence="3" key="1">
    <citation type="journal article" date="2019" name="Int. J. Syst. Evol. Microbiol.">
        <title>The Global Catalogue of Microorganisms (GCM) 10K type strain sequencing project: providing services to taxonomists for standard genome sequencing and annotation.</title>
        <authorList>
            <consortium name="The Broad Institute Genomics Platform"/>
            <consortium name="The Broad Institute Genome Sequencing Center for Infectious Disease"/>
            <person name="Wu L."/>
            <person name="Ma J."/>
        </authorList>
    </citation>
    <scope>NUCLEOTIDE SEQUENCE [LARGE SCALE GENOMIC DNA]</scope>
    <source>
        <strain evidence="3">JCM 30346</strain>
    </source>
</reference>
<sequence length="189" mass="19834">MNDRTARANRVGLTLVGLLLTLAGAAALTRALGLYGPPGPLVPADVRRLADTQVWLWPVLGLVALVVALLALRWLFVQARPGGVTYLDLEPDTGHGTTRLGARAAAGAIEEELDHGPYGERVHAGFRGAPTDPGLALNISLPGDADPAAAGRRAQQGVARLRHALESDRLPAVIRIRAAHGRAAHPIPH</sequence>
<dbReference type="Proteomes" id="UP001596137">
    <property type="component" value="Unassembled WGS sequence"/>
</dbReference>
<gene>
    <name evidence="2" type="ORF">ACFP1K_11770</name>
</gene>
<evidence type="ECO:0000313" key="3">
    <source>
        <dbReference type="Proteomes" id="UP001596137"/>
    </source>
</evidence>
<keyword evidence="1" id="KW-0472">Membrane</keyword>
<keyword evidence="3" id="KW-1185">Reference proteome</keyword>
<dbReference type="EMBL" id="JBHSRF010000012">
    <property type="protein sequence ID" value="MFC6081836.1"/>
    <property type="molecule type" value="Genomic_DNA"/>
</dbReference>
<accession>A0ABW1NFE8</accession>
<evidence type="ECO:0000313" key="2">
    <source>
        <dbReference type="EMBL" id="MFC6081836.1"/>
    </source>
</evidence>
<comment type="caution">
    <text evidence="2">The sequence shown here is derived from an EMBL/GenBank/DDBJ whole genome shotgun (WGS) entry which is preliminary data.</text>
</comment>